<organism evidence="1 2">
    <name type="scientific">Candidatus Sungbacteria bacterium RIFCSPHIGHO2_02_FULL_47_11</name>
    <dbReference type="NCBI Taxonomy" id="1802270"/>
    <lineage>
        <taxon>Bacteria</taxon>
        <taxon>Candidatus Sungiibacteriota</taxon>
    </lineage>
</organism>
<dbReference type="AlphaFoldDB" id="A0A1G2KM17"/>
<comment type="caution">
    <text evidence="1">The sequence shown here is derived from an EMBL/GenBank/DDBJ whole genome shotgun (WGS) entry which is preliminary data.</text>
</comment>
<reference evidence="1 2" key="1">
    <citation type="journal article" date="2016" name="Nat. Commun.">
        <title>Thousands of microbial genomes shed light on interconnected biogeochemical processes in an aquifer system.</title>
        <authorList>
            <person name="Anantharaman K."/>
            <person name="Brown C.T."/>
            <person name="Hug L.A."/>
            <person name="Sharon I."/>
            <person name="Castelle C.J."/>
            <person name="Probst A.J."/>
            <person name="Thomas B.C."/>
            <person name="Singh A."/>
            <person name="Wilkins M.J."/>
            <person name="Karaoz U."/>
            <person name="Brodie E.L."/>
            <person name="Williams K.H."/>
            <person name="Hubbard S.S."/>
            <person name="Banfield J.F."/>
        </authorList>
    </citation>
    <scope>NUCLEOTIDE SEQUENCE [LARGE SCALE GENOMIC DNA]</scope>
</reference>
<name>A0A1G2KM17_9BACT</name>
<proteinExistence type="predicted"/>
<dbReference type="EMBL" id="MHQI01000020">
    <property type="protein sequence ID" value="OHA00304.1"/>
    <property type="molecule type" value="Genomic_DNA"/>
</dbReference>
<dbReference type="Proteomes" id="UP000179023">
    <property type="component" value="Unassembled WGS sequence"/>
</dbReference>
<evidence type="ECO:0000313" key="2">
    <source>
        <dbReference type="Proteomes" id="UP000179023"/>
    </source>
</evidence>
<accession>A0A1G2KM17</accession>
<gene>
    <name evidence="1" type="ORF">A3C07_03705</name>
</gene>
<protein>
    <submittedName>
        <fullName evidence="1">Uncharacterized protein</fullName>
    </submittedName>
</protein>
<evidence type="ECO:0000313" key="1">
    <source>
        <dbReference type="EMBL" id="OHA00304.1"/>
    </source>
</evidence>
<sequence>MVRLSRFQKEDNMDMAEQAQEARKELTVKQKDNLLNQLLACRVAISIHTLKVAMELDGLCSGYPELDDAFNELIHEKKIALHFVRDGEPCFSANH</sequence>